<evidence type="ECO:0000313" key="3">
    <source>
        <dbReference type="Proteomes" id="UP000004947"/>
    </source>
</evidence>
<feature type="domain" description="ApaG" evidence="1">
    <location>
        <begin position="7"/>
        <end position="131"/>
    </location>
</feature>
<protein>
    <submittedName>
        <fullName evidence="2">Conserved protein (Part of complex ksgA operon)</fullName>
    </submittedName>
</protein>
<sequence length="131" mass="14963">MNKVSSENITEGIKIIADPVYQPYHSSEKEKRFLFSYEITIVNQSKVGVTLRSRMWKIINSDGEDKIIRGEGVVGEMPFIAPGESYKYTSFSILDTPFGTMEGFYILEREDGDIIQANINRFYLTAPITHK</sequence>
<evidence type="ECO:0000259" key="1">
    <source>
        <dbReference type="PROSITE" id="PS51087"/>
    </source>
</evidence>
<dbReference type="Pfam" id="PF04379">
    <property type="entry name" value="DUF525"/>
    <property type="match status" value="1"/>
</dbReference>
<dbReference type="NCBIfam" id="NF003967">
    <property type="entry name" value="PRK05461.1"/>
    <property type="match status" value="1"/>
</dbReference>
<name>A6DGR4_9BACT</name>
<dbReference type="PANTHER" id="PTHR14289">
    <property type="entry name" value="F-BOX ONLY PROTEIN 3"/>
    <property type="match status" value="1"/>
</dbReference>
<dbReference type="eggNOG" id="COG2967">
    <property type="taxonomic scope" value="Bacteria"/>
</dbReference>
<proteinExistence type="predicted"/>
<dbReference type="EMBL" id="ABCK01000002">
    <property type="protein sequence ID" value="EDM29381.1"/>
    <property type="molecule type" value="Genomic_DNA"/>
</dbReference>
<dbReference type="SUPFAM" id="SSF110069">
    <property type="entry name" value="ApaG-like"/>
    <property type="match status" value="1"/>
</dbReference>
<accession>A6DGR4</accession>
<dbReference type="InterPro" id="IPR007474">
    <property type="entry name" value="ApaG_domain"/>
</dbReference>
<dbReference type="PANTHER" id="PTHR14289:SF16">
    <property type="entry name" value="POLYMERASE DELTA-INTERACTING PROTEIN 2"/>
    <property type="match status" value="1"/>
</dbReference>
<reference evidence="2 3" key="1">
    <citation type="journal article" date="2010" name="J. Bacteriol.">
        <title>Genome sequence of Lentisphaera araneosa HTCC2155T, the type species of the order Lentisphaerales in the phylum Lentisphaerae.</title>
        <authorList>
            <person name="Thrash J.C."/>
            <person name="Cho J.C."/>
            <person name="Vergin K.L."/>
            <person name="Morris R.M."/>
            <person name="Giovannoni S.J."/>
        </authorList>
    </citation>
    <scope>NUCLEOTIDE SEQUENCE [LARGE SCALE GENOMIC DNA]</scope>
    <source>
        <strain evidence="2 3">HTCC2155</strain>
    </source>
</reference>
<gene>
    <name evidence="2" type="ORF">LNTAR_23364</name>
</gene>
<dbReference type="OrthoDB" id="9795226at2"/>
<dbReference type="AlphaFoldDB" id="A6DGR4"/>
<dbReference type="Proteomes" id="UP000004947">
    <property type="component" value="Unassembled WGS sequence"/>
</dbReference>
<dbReference type="RefSeq" id="WP_007277101.1">
    <property type="nucleotide sequence ID" value="NZ_ABCK01000002.1"/>
</dbReference>
<dbReference type="STRING" id="313628.LNTAR_23364"/>
<dbReference type="GO" id="GO:0070987">
    <property type="term" value="P:error-free translesion synthesis"/>
    <property type="evidence" value="ECO:0007669"/>
    <property type="project" value="TreeGrafter"/>
</dbReference>
<comment type="caution">
    <text evidence="2">The sequence shown here is derived from an EMBL/GenBank/DDBJ whole genome shotgun (WGS) entry which is preliminary data.</text>
</comment>
<dbReference type="InterPro" id="IPR036767">
    <property type="entry name" value="ApaG_sf"/>
</dbReference>
<organism evidence="2 3">
    <name type="scientific">Lentisphaera araneosa HTCC2155</name>
    <dbReference type="NCBI Taxonomy" id="313628"/>
    <lineage>
        <taxon>Bacteria</taxon>
        <taxon>Pseudomonadati</taxon>
        <taxon>Lentisphaerota</taxon>
        <taxon>Lentisphaeria</taxon>
        <taxon>Lentisphaerales</taxon>
        <taxon>Lentisphaeraceae</taxon>
        <taxon>Lentisphaera</taxon>
    </lineage>
</organism>
<dbReference type="PROSITE" id="PS51087">
    <property type="entry name" value="APAG"/>
    <property type="match status" value="1"/>
</dbReference>
<keyword evidence="3" id="KW-1185">Reference proteome</keyword>
<evidence type="ECO:0000313" key="2">
    <source>
        <dbReference type="EMBL" id="EDM29381.1"/>
    </source>
</evidence>
<dbReference type="Gene3D" id="2.60.40.1470">
    <property type="entry name" value="ApaG domain"/>
    <property type="match status" value="1"/>
</dbReference>